<dbReference type="GeneID" id="86062305"/>
<dbReference type="GO" id="GO:0016874">
    <property type="term" value="F:ligase activity"/>
    <property type="evidence" value="ECO:0007669"/>
    <property type="project" value="UniProtKB-KW"/>
</dbReference>
<keyword evidence="2 5" id="KW-0812">Transmembrane</keyword>
<dbReference type="AlphaFoldDB" id="A0A2V3Y2T3"/>
<evidence type="ECO:0000256" key="3">
    <source>
        <dbReference type="ARBA" id="ARBA00022989"/>
    </source>
</evidence>
<dbReference type="RefSeq" id="WP_167437607.1">
    <property type="nucleotide sequence ID" value="NZ_QJKD01000007.1"/>
</dbReference>
<evidence type="ECO:0000259" key="6">
    <source>
        <dbReference type="Pfam" id="PF04932"/>
    </source>
</evidence>
<dbReference type="Pfam" id="PF04932">
    <property type="entry name" value="Wzy_C"/>
    <property type="match status" value="1"/>
</dbReference>
<feature type="transmembrane region" description="Helical" evidence="5">
    <location>
        <begin position="344"/>
        <end position="364"/>
    </location>
</feature>
<dbReference type="EMBL" id="QJKD01000007">
    <property type="protein sequence ID" value="PXX52509.1"/>
    <property type="molecule type" value="Genomic_DNA"/>
</dbReference>
<dbReference type="PANTHER" id="PTHR37422:SF17">
    <property type="entry name" value="O-ANTIGEN LIGASE"/>
    <property type="match status" value="1"/>
</dbReference>
<feature type="transmembrane region" description="Helical" evidence="5">
    <location>
        <begin position="228"/>
        <end position="248"/>
    </location>
</feature>
<evidence type="ECO:0000256" key="2">
    <source>
        <dbReference type="ARBA" id="ARBA00022692"/>
    </source>
</evidence>
<reference evidence="7 8" key="1">
    <citation type="submission" date="2018-05" db="EMBL/GenBank/DDBJ databases">
        <title>Genomic Encyclopedia of Type Strains, Phase IV (KMG-IV): sequencing the most valuable type-strain genomes for metagenomic binning, comparative biology and taxonomic classification.</title>
        <authorList>
            <person name="Goeker M."/>
        </authorList>
    </citation>
    <scope>NUCLEOTIDE SEQUENCE [LARGE SCALE GENOMIC DNA]</scope>
    <source>
        <strain evidence="7 8">DSM 24995</strain>
    </source>
</reference>
<keyword evidence="8" id="KW-1185">Reference proteome</keyword>
<dbReference type="PANTHER" id="PTHR37422">
    <property type="entry name" value="TEICHURONIC ACID BIOSYNTHESIS PROTEIN TUAE"/>
    <property type="match status" value="1"/>
</dbReference>
<dbReference type="Proteomes" id="UP000248057">
    <property type="component" value="Unassembled WGS sequence"/>
</dbReference>
<evidence type="ECO:0000256" key="4">
    <source>
        <dbReference type="ARBA" id="ARBA00023136"/>
    </source>
</evidence>
<feature type="domain" description="O-antigen ligase-related" evidence="6">
    <location>
        <begin position="184"/>
        <end position="325"/>
    </location>
</feature>
<feature type="transmembrane region" description="Helical" evidence="5">
    <location>
        <begin position="56"/>
        <end position="75"/>
    </location>
</feature>
<feature type="transmembrane region" description="Helical" evidence="5">
    <location>
        <begin position="151"/>
        <end position="169"/>
    </location>
</feature>
<dbReference type="InterPro" id="IPR051533">
    <property type="entry name" value="WaaL-like"/>
</dbReference>
<keyword evidence="7" id="KW-0436">Ligase</keyword>
<sequence>MKIKINTIIILLSCLLFASSPYLSQTINNVVFLVVSLVLLISMIQKQIYRTTIKECIPIIVFCCITVVCTVLNHGMTSRTINAIVTGLRYVMLFMAYCQLSIETSAQKVADTVFKILFVATTIEDLCVLITKGYGIVNDGTLAYYLFGNKFGVSYLHMLTLSLFLFHIFTTRGFLIKKNAFWIYLAFSVAICMIADCNTGVIGCVVIGGMTFIAGKKDRFIKIIDSPIIYLVIFISLTFLLVGTDVILNNRFLATLLQKYSHTNKILTGRVDMYKIALYTIVQKPVWGYGINNTIVSDTLSWGNAQNGLLKMLLDYGLIGTAAFLNVCWRSIYQRVRGNVNDMVFPILTFLYSMAVCSMVEINLSGYYFAGLALVNAAQAKKYYDAKNLVGN</sequence>
<keyword evidence="3 5" id="KW-1133">Transmembrane helix</keyword>
<evidence type="ECO:0000313" key="7">
    <source>
        <dbReference type="EMBL" id="PXX52509.1"/>
    </source>
</evidence>
<dbReference type="GO" id="GO:0016020">
    <property type="term" value="C:membrane"/>
    <property type="evidence" value="ECO:0007669"/>
    <property type="project" value="UniProtKB-SubCell"/>
</dbReference>
<evidence type="ECO:0000313" key="8">
    <source>
        <dbReference type="Proteomes" id="UP000248057"/>
    </source>
</evidence>
<feature type="transmembrane region" description="Helical" evidence="5">
    <location>
        <begin position="181"/>
        <end position="208"/>
    </location>
</feature>
<keyword evidence="4 5" id="KW-0472">Membrane</keyword>
<protein>
    <submittedName>
        <fullName evidence="7">O-antigen ligase</fullName>
    </submittedName>
</protein>
<organism evidence="7 8">
    <name type="scientific">Hungatella effluvii</name>
    <dbReference type="NCBI Taxonomy" id="1096246"/>
    <lineage>
        <taxon>Bacteria</taxon>
        <taxon>Bacillati</taxon>
        <taxon>Bacillota</taxon>
        <taxon>Clostridia</taxon>
        <taxon>Lachnospirales</taxon>
        <taxon>Lachnospiraceae</taxon>
        <taxon>Hungatella</taxon>
    </lineage>
</organism>
<evidence type="ECO:0000256" key="5">
    <source>
        <dbReference type="SAM" id="Phobius"/>
    </source>
</evidence>
<comment type="caution">
    <text evidence="7">The sequence shown here is derived from an EMBL/GenBank/DDBJ whole genome shotgun (WGS) entry which is preliminary data.</text>
</comment>
<name>A0A2V3Y2T3_9FIRM</name>
<dbReference type="InterPro" id="IPR007016">
    <property type="entry name" value="O-antigen_ligase-rel_domated"/>
</dbReference>
<proteinExistence type="predicted"/>
<comment type="subcellular location">
    <subcellularLocation>
        <location evidence="1">Membrane</location>
        <topology evidence="1">Multi-pass membrane protein</topology>
    </subcellularLocation>
</comment>
<gene>
    <name evidence="7" type="ORF">DFR60_107195</name>
</gene>
<feature type="transmembrane region" description="Helical" evidence="5">
    <location>
        <begin position="31"/>
        <end position="49"/>
    </location>
</feature>
<accession>A0A2V3Y2T3</accession>
<evidence type="ECO:0000256" key="1">
    <source>
        <dbReference type="ARBA" id="ARBA00004141"/>
    </source>
</evidence>
<feature type="transmembrane region" description="Helical" evidence="5">
    <location>
        <begin position="81"/>
        <end position="100"/>
    </location>
</feature>
<feature type="transmembrane region" description="Helical" evidence="5">
    <location>
        <begin position="112"/>
        <end position="131"/>
    </location>
</feature>